<dbReference type="InterPro" id="IPR021255">
    <property type="entry name" value="DUF2807"/>
</dbReference>
<gene>
    <name evidence="3" type="ORF">FKR84_01700</name>
</gene>
<evidence type="ECO:0000313" key="3">
    <source>
        <dbReference type="EMBL" id="TQD40719.1"/>
    </source>
</evidence>
<dbReference type="Gene3D" id="2.160.20.120">
    <property type="match status" value="1"/>
</dbReference>
<dbReference type="OrthoDB" id="704821at2"/>
<dbReference type="Proteomes" id="UP000317169">
    <property type="component" value="Unassembled WGS sequence"/>
</dbReference>
<dbReference type="AlphaFoldDB" id="A0A507ZTH4"/>
<dbReference type="EMBL" id="VIAR01000001">
    <property type="protein sequence ID" value="TQD40719.1"/>
    <property type="molecule type" value="Genomic_DNA"/>
</dbReference>
<protein>
    <submittedName>
        <fullName evidence="3">DUF2807 domain-containing protein</fullName>
    </submittedName>
</protein>
<dbReference type="RefSeq" id="WP_141420450.1">
    <property type="nucleotide sequence ID" value="NZ_VIAR01000001.1"/>
</dbReference>
<comment type="caution">
    <text evidence="3">The sequence shown here is derived from an EMBL/GenBank/DDBJ whole genome shotgun (WGS) entry which is preliminary data.</text>
</comment>
<dbReference type="Pfam" id="PF10988">
    <property type="entry name" value="DUF2807"/>
    <property type="match status" value="1"/>
</dbReference>
<feature type="chain" id="PRO_5021292533" evidence="1">
    <location>
        <begin position="20"/>
        <end position="225"/>
    </location>
</feature>
<organism evidence="3 4">
    <name type="scientific">Haloflavibacter putidus</name>
    <dbReference type="NCBI Taxonomy" id="2576776"/>
    <lineage>
        <taxon>Bacteria</taxon>
        <taxon>Pseudomonadati</taxon>
        <taxon>Bacteroidota</taxon>
        <taxon>Flavobacteriia</taxon>
        <taxon>Flavobacteriales</taxon>
        <taxon>Flavobacteriaceae</taxon>
        <taxon>Haloflavibacter</taxon>
    </lineage>
</organism>
<proteinExistence type="predicted"/>
<keyword evidence="4" id="KW-1185">Reference proteome</keyword>
<evidence type="ECO:0000313" key="4">
    <source>
        <dbReference type="Proteomes" id="UP000317169"/>
    </source>
</evidence>
<evidence type="ECO:0000259" key="2">
    <source>
        <dbReference type="Pfam" id="PF10988"/>
    </source>
</evidence>
<name>A0A507ZTH4_9FLAO</name>
<feature type="signal peptide" evidence="1">
    <location>
        <begin position="1"/>
        <end position="19"/>
    </location>
</feature>
<keyword evidence="1" id="KW-0732">Signal</keyword>
<reference evidence="3 4" key="1">
    <citation type="submission" date="2019-06" db="EMBL/GenBank/DDBJ databases">
        <title>Flavibacter putida gen. nov., sp. nov., a novel marine bacterium of the family Flavobacteriaceae isolated from coastal seawater.</title>
        <authorList>
            <person name="Feng X."/>
        </authorList>
    </citation>
    <scope>NUCLEOTIDE SEQUENCE [LARGE SCALE GENOMIC DNA]</scope>
    <source>
        <strain evidence="3 4">PLHSN227</strain>
    </source>
</reference>
<evidence type="ECO:0000256" key="1">
    <source>
        <dbReference type="SAM" id="SignalP"/>
    </source>
</evidence>
<sequence>MKNILGLLLLFSCTFAVNAQNVEFFIDKDFTEIKLYSKIEATLIKSDQNKVVAQNIAKEDLSVKVKDGTLRIKSGLSEIFEDDIIQIKIYYTGAKLLDVNEGSVIEVQDKIVQPELTLSAQEGAQIITQLEVEKLIIKVYSGGRILAKGTAKQQEVAVKAGGSYEAKKLESITTQVKVSAGGSADVFASKSCDAKVTAGGTIYIYGNPSTLKQKTTFGGTIISKN</sequence>
<accession>A0A507ZTH4</accession>
<feature type="domain" description="Putative auto-transporter adhesin head GIN" evidence="2">
    <location>
        <begin position="29"/>
        <end position="208"/>
    </location>
</feature>